<keyword evidence="1" id="KW-0732">Signal</keyword>
<dbReference type="Proteomes" id="UP001347796">
    <property type="component" value="Unassembled WGS sequence"/>
</dbReference>
<feature type="signal peptide" evidence="1">
    <location>
        <begin position="1"/>
        <end position="18"/>
    </location>
</feature>
<reference evidence="2 3" key="1">
    <citation type="submission" date="2024-01" db="EMBL/GenBank/DDBJ databases">
        <title>The genome of the rayed Mediterranean limpet Patella caerulea (Linnaeus, 1758).</title>
        <authorList>
            <person name="Anh-Thu Weber A."/>
            <person name="Halstead-Nussloch G."/>
        </authorList>
    </citation>
    <scope>NUCLEOTIDE SEQUENCE [LARGE SCALE GENOMIC DNA]</scope>
    <source>
        <strain evidence="2">AATW-2023a</strain>
        <tissue evidence="2">Whole specimen</tissue>
    </source>
</reference>
<organism evidence="2 3">
    <name type="scientific">Patella caerulea</name>
    <name type="common">Rayed Mediterranean limpet</name>
    <dbReference type="NCBI Taxonomy" id="87958"/>
    <lineage>
        <taxon>Eukaryota</taxon>
        <taxon>Metazoa</taxon>
        <taxon>Spiralia</taxon>
        <taxon>Lophotrochozoa</taxon>
        <taxon>Mollusca</taxon>
        <taxon>Gastropoda</taxon>
        <taxon>Patellogastropoda</taxon>
        <taxon>Patelloidea</taxon>
        <taxon>Patellidae</taxon>
        <taxon>Patella</taxon>
    </lineage>
</organism>
<gene>
    <name evidence="2" type="ORF">SNE40_021708</name>
</gene>
<protein>
    <submittedName>
        <fullName evidence="2">Uncharacterized protein</fullName>
    </submittedName>
</protein>
<dbReference type="EMBL" id="JAZGQO010000018">
    <property type="protein sequence ID" value="KAK6167747.1"/>
    <property type="molecule type" value="Genomic_DNA"/>
</dbReference>
<proteinExistence type="predicted"/>
<comment type="caution">
    <text evidence="2">The sequence shown here is derived from an EMBL/GenBank/DDBJ whole genome shotgun (WGS) entry which is preliminary data.</text>
</comment>
<sequence length="98" mass="10846">MKCAILLVIVASLYLTSAEENEVDSNLRKAMDAINTIVKRGSEESANIEKRERGIHATYGRCSNLGERCHSFQHCCGQFKCRTSNGWYAAFGGTCRAP</sequence>
<feature type="chain" id="PRO_5043047863" evidence="1">
    <location>
        <begin position="19"/>
        <end position="98"/>
    </location>
</feature>
<evidence type="ECO:0000313" key="2">
    <source>
        <dbReference type="EMBL" id="KAK6167747.1"/>
    </source>
</evidence>
<name>A0AAN8IY29_PATCE</name>
<accession>A0AAN8IY29</accession>
<dbReference type="AlphaFoldDB" id="A0AAN8IY29"/>
<keyword evidence="3" id="KW-1185">Reference proteome</keyword>
<evidence type="ECO:0000313" key="3">
    <source>
        <dbReference type="Proteomes" id="UP001347796"/>
    </source>
</evidence>
<evidence type="ECO:0000256" key="1">
    <source>
        <dbReference type="SAM" id="SignalP"/>
    </source>
</evidence>